<evidence type="ECO:0000313" key="2">
    <source>
        <dbReference type="Proteomes" id="UP001497680"/>
    </source>
</evidence>
<comment type="caution">
    <text evidence="1">The sequence shown here is derived from an EMBL/GenBank/DDBJ whole genome shotgun (WGS) entry which is preliminary data.</text>
</comment>
<keyword evidence="2" id="KW-1185">Reference proteome</keyword>
<accession>A0ACC0D3L1</accession>
<dbReference type="Proteomes" id="UP001497680">
    <property type="component" value="Unassembled WGS sequence"/>
</dbReference>
<sequence length="555" mass="62748">MSGFEVAGVVLSAIPLVISALEHYKAGKGVAASFVKWRGQLDTLIFRLKLQRTFFYLQILELLRSVGVQHVVDRLDVTEEQCVVILQDTKDGAEIKEYLGLLYDTFLDVLNRYEKCLKAIAAKLGHIHRPTNVAKDDLVAILAANRPVKGSFAFKERVTFTIEKSSLKELVEELREDRLSLKTIIKGMRTQQEYASREPSHYAGRLAKIYAQVQTNATPLFAAICKTCTCRWHSEHKVLMRLDNRVPLQRETPRLARKAKEDATFSLVLRIEDDLQEALVRASQPADDPEVNVSCQATATKIPTVKFHPVIVNSEEVNKPTKLIDICSHACIARLSGQVLKLRLLKDDLSILEGPCETQRCFSTSTTLEEFLRDGVQDEDARMTPKQQTLLALDVAASVLQLRQTCWFSLPFNSKGIRFLIQDEGKTKAAIHGPFIEQAIVEDPSKWTDTSEGPDPKAALLELAILLLEIWHHRPLEMWSAKTGMAGVESKEARIIAAIQWLEKTSERLPPHHLTAIEQCLAICSGRLRFWDDREFLKQYCENIIKPLQESCKAW</sequence>
<dbReference type="EMBL" id="MU394309">
    <property type="protein sequence ID" value="KAI6087228.1"/>
    <property type="molecule type" value="Genomic_DNA"/>
</dbReference>
<organism evidence="1 2">
    <name type="scientific">Hypoxylon rubiginosum</name>
    <dbReference type="NCBI Taxonomy" id="110542"/>
    <lineage>
        <taxon>Eukaryota</taxon>
        <taxon>Fungi</taxon>
        <taxon>Dikarya</taxon>
        <taxon>Ascomycota</taxon>
        <taxon>Pezizomycotina</taxon>
        <taxon>Sordariomycetes</taxon>
        <taxon>Xylariomycetidae</taxon>
        <taxon>Xylariales</taxon>
        <taxon>Hypoxylaceae</taxon>
        <taxon>Hypoxylon</taxon>
    </lineage>
</organism>
<name>A0ACC0D3L1_9PEZI</name>
<reference evidence="1 2" key="1">
    <citation type="journal article" date="2022" name="New Phytol.">
        <title>Ecological generalism drives hyperdiversity of secondary metabolite gene clusters in xylarialean endophytes.</title>
        <authorList>
            <person name="Franco M.E.E."/>
            <person name="Wisecaver J.H."/>
            <person name="Arnold A.E."/>
            <person name="Ju Y.M."/>
            <person name="Slot J.C."/>
            <person name="Ahrendt S."/>
            <person name="Moore L.P."/>
            <person name="Eastman K.E."/>
            <person name="Scott K."/>
            <person name="Konkel Z."/>
            <person name="Mondo S.J."/>
            <person name="Kuo A."/>
            <person name="Hayes R.D."/>
            <person name="Haridas S."/>
            <person name="Andreopoulos B."/>
            <person name="Riley R."/>
            <person name="LaButti K."/>
            <person name="Pangilinan J."/>
            <person name="Lipzen A."/>
            <person name="Amirebrahimi M."/>
            <person name="Yan J."/>
            <person name="Adam C."/>
            <person name="Keymanesh K."/>
            <person name="Ng V."/>
            <person name="Louie K."/>
            <person name="Northen T."/>
            <person name="Drula E."/>
            <person name="Henrissat B."/>
            <person name="Hsieh H.M."/>
            <person name="Youens-Clark K."/>
            <person name="Lutzoni F."/>
            <person name="Miadlikowska J."/>
            <person name="Eastwood D.C."/>
            <person name="Hamelin R.C."/>
            <person name="Grigoriev I.V."/>
            <person name="U'Ren J.M."/>
        </authorList>
    </citation>
    <scope>NUCLEOTIDE SEQUENCE [LARGE SCALE GENOMIC DNA]</scope>
    <source>
        <strain evidence="1 2">ER1909</strain>
    </source>
</reference>
<gene>
    <name evidence="1" type="ORF">F4821DRAFT_116110</name>
</gene>
<protein>
    <submittedName>
        <fullName evidence="1">Uncharacterized protein</fullName>
    </submittedName>
</protein>
<evidence type="ECO:0000313" key="1">
    <source>
        <dbReference type="EMBL" id="KAI6087228.1"/>
    </source>
</evidence>
<proteinExistence type="predicted"/>